<keyword evidence="16 21" id="KW-0486">Methionine biosynthesis</keyword>
<evidence type="ECO:0000256" key="11">
    <source>
        <dbReference type="ARBA" id="ARBA00022679"/>
    </source>
</evidence>
<keyword evidence="13 21" id="KW-0479">Metal-binding</keyword>
<dbReference type="InterPro" id="IPR033706">
    <property type="entry name" value="Met_synthase_B12-bd"/>
</dbReference>
<evidence type="ECO:0000259" key="23">
    <source>
        <dbReference type="PROSITE" id="PS50970"/>
    </source>
</evidence>
<dbReference type="PANTHER" id="PTHR45833">
    <property type="entry name" value="METHIONINE SYNTHASE"/>
    <property type="match status" value="1"/>
</dbReference>
<dbReference type="InterPro" id="IPR003726">
    <property type="entry name" value="HCY_dom"/>
</dbReference>
<dbReference type="Pfam" id="PF02310">
    <property type="entry name" value="B12-binding"/>
    <property type="match status" value="1"/>
</dbReference>
<evidence type="ECO:0000256" key="21">
    <source>
        <dbReference type="PIRNR" id="PIRNR000381"/>
    </source>
</evidence>
<dbReference type="EMBL" id="BAQB01000013">
    <property type="protein sequence ID" value="GBR46382.1"/>
    <property type="molecule type" value="Genomic_DNA"/>
</dbReference>
<dbReference type="SUPFAM" id="SSF47644">
    <property type="entry name" value="Methionine synthase domain"/>
    <property type="match status" value="1"/>
</dbReference>
<comment type="domain">
    <text evidence="21">Modular enzyme with four functionally distinct domains. The isolated Hcy-binding domain catalyzes methyl transfer from free methylcobalamin to homocysteine. The Hcy-binding domain in association with the pterin-binding domain catalyzes the methylation of cob(I)alamin by methyltetrahydrofolate and the methylation of homocysteine. The B12-binding domain binds the cofactor. The AdoMet activation domain binds S-adenosyl-L-methionine. Under aerobic conditions cob(I)alamin can be converted to inactive cob(II)alamin. Reductive methylation by S-adenosyl-L-methionine and flavodoxin regenerates methylcobalamin.</text>
</comment>
<dbReference type="PROSITE" id="PS50972">
    <property type="entry name" value="PTERIN_BINDING"/>
    <property type="match status" value="1"/>
</dbReference>
<keyword evidence="17 21" id="KW-0170">Cobalt</keyword>
<feature type="domain" description="B12-binding N-terminal" evidence="27">
    <location>
        <begin position="648"/>
        <end position="741"/>
    </location>
</feature>
<dbReference type="InterPro" id="IPR003759">
    <property type="entry name" value="Cbl-bd_cap"/>
</dbReference>
<evidence type="ECO:0000256" key="18">
    <source>
        <dbReference type="ARBA" id="ARBA00025552"/>
    </source>
</evidence>
<evidence type="ECO:0000256" key="8">
    <source>
        <dbReference type="ARBA" id="ARBA00022603"/>
    </source>
</evidence>
<dbReference type="Gene3D" id="3.10.196.10">
    <property type="entry name" value="Vitamin B12-dependent methionine synthase, activation domain"/>
    <property type="match status" value="2"/>
</dbReference>
<keyword evidence="29" id="KW-1185">Reference proteome</keyword>
<evidence type="ECO:0000256" key="6">
    <source>
        <dbReference type="ARBA" id="ARBA00012032"/>
    </source>
</evidence>
<evidence type="ECO:0000256" key="20">
    <source>
        <dbReference type="NCBIfam" id="TIGR02082"/>
    </source>
</evidence>
<name>A0ABQ0QIX0_9PROT</name>
<dbReference type="PROSITE" id="PS51337">
    <property type="entry name" value="B12_BINDING_NTER"/>
    <property type="match status" value="1"/>
</dbReference>
<dbReference type="InterPro" id="IPR050554">
    <property type="entry name" value="Met_Synthase/Corrinoid"/>
</dbReference>
<dbReference type="InterPro" id="IPR036724">
    <property type="entry name" value="Cobalamin-bd_sf"/>
</dbReference>
<feature type="binding site" evidence="22">
    <location>
        <position position="310"/>
    </location>
    <ligand>
        <name>Zn(2+)</name>
        <dbReference type="ChEBI" id="CHEBI:29105"/>
    </ligand>
</feature>
<evidence type="ECO:0000256" key="7">
    <source>
        <dbReference type="ARBA" id="ARBA00013998"/>
    </source>
</evidence>
<evidence type="ECO:0000256" key="13">
    <source>
        <dbReference type="ARBA" id="ARBA00022723"/>
    </source>
</evidence>
<comment type="cofactor">
    <cofactor evidence="3 21">
        <name>methylcob(III)alamin</name>
        <dbReference type="ChEBI" id="CHEBI:28115"/>
    </cofactor>
</comment>
<keyword evidence="12 21" id="KW-0949">S-adenosyl-L-methionine</keyword>
<evidence type="ECO:0000256" key="14">
    <source>
        <dbReference type="ARBA" id="ARBA00022737"/>
    </source>
</evidence>
<dbReference type="SUPFAM" id="SSF52242">
    <property type="entry name" value="Cobalamin (vitamin B12)-binding domain"/>
    <property type="match status" value="1"/>
</dbReference>
<comment type="pathway">
    <text evidence="4 21">Amino-acid biosynthesis; L-methionine biosynthesis via de novo pathway; L-methionine from L-homocysteine (MetH route): step 1/1.</text>
</comment>
<evidence type="ECO:0000256" key="1">
    <source>
        <dbReference type="ARBA" id="ARBA00001700"/>
    </source>
</evidence>
<feature type="binding site" evidence="22">
    <location>
        <position position="311"/>
    </location>
    <ligand>
        <name>Zn(2+)</name>
        <dbReference type="ChEBI" id="CHEBI:29105"/>
    </ligand>
</feature>
<keyword evidence="9 21" id="KW-0028">Amino-acid biosynthesis</keyword>
<dbReference type="SUPFAM" id="SSF51717">
    <property type="entry name" value="Dihydropteroate synthetase-like"/>
    <property type="match status" value="1"/>
</dbReference>
<organism evidence="28 29">
    <name type="scientific">Neokomagataea tanensis NBRC 106556</name>
    <dbReference type="NCBI Taxonomy" id="1223519"/>
    <lineage>
        <taxon>Bacteria</taxon>
        <taxon>Pseudomonadati</taxon>
        <taxon>Pseudomonadota</taxon>
        <taxon>Alphaproteobacteria</taxon>
        <taxon>Acetobacterales</taxon>
        <taxon>Acetobacteraceae</taxon>
        <taxon>Neokomagataea</taxon>
    </lineage>
</organism>
<accession>A0ABQ0QIX0</accession>
<dbReference type="PROSITE" id="PS50974">
    <property type="entry name" value="ADOMET_ACTIVATION"/>
    <property type="match status" value="1"/>
</dbReference>
<dbReference type="Pfam" id="PF02574">
    <property type="entry name" value="S-methyl_trans"/>
    <property type="match status" value="1"/>
</dbReference>
<feature type="domain" description="Hcy-binding" evidence="23">
    <location>
        <begin position="23"/>
        <end position="325"/>
    </location>
</feature>
<evidence type="ECO:0000259" key="27">
    <source>
        <dbReference type="PROSITE" id="PS51337"/>
    </source>
</evidence>
<reference evidence="28" key="1">
    <citation type="submission" date="2013-04" db="EMBL/GenBank/DDBJ databases">
        <title>The genome sequencing project of 58 acetic acid bacteria.</title>
        <authorList>
            <person name="Okamoto-Kainuma A."/>
            <person name="Ishikawa M."/>
            <person name="Umino S."/>
            <person name="Koizumi Y."/>
            <person name="Shiwa Y."/>
            <person name="Yoshikawa H."/>
            <person name="Matsutani M."/>
            <person name="Matsushita K."/>
        </authorList>
    </citation>
    <scope>NUCLEOTIDE SEQUENCE</scope>
    <source>
        <strain evidence="28">NBRC 106556</strain>
    </source>
</reference>
<comment type="catalytic activity">
    <reaction evidence="1 21">
        <text>(6S)-5-methyl-5,6,7,8-tetrahydrofolate + L-homocysteine = (6S)-5,6,7,8-tetrahydrofolate + L-methionine</text>
        <dbReference type="Rhea" id="RHEA:11172"/>
        <dbReference type="ChEBI" id="CHEBI:18608"/>
        <dbReference type="ChEBI" id="CHEBI:57453"/>
        <dbReference type="ChEBI" id="CHEBI:57844"/>
        <dbReference type="ChEBI" id="CHEBI:58199"/>
        <dbReference type="EC" id="2.1.1.13"/>
    </reaction>
</comment>
<evidence type="ECO:0000256" key="2">
    <source>
        <dbReference type="ARBA" id="ARBA00001947"/>
    </source>
</evidence>
<evidence type="ECO:0000256" key="17">
    <source>
        <dbReference type="ARBA" id="ARBA00023285"/>
    </source>
</evidence>
<dbReference type="InterPro" id="IPR011822">
    <property type="entry name" value="MetH"/>
</dbReference>
<evidence type="ECO:0000256" key="15">
    <source>
        <dbReference type="ARBA" id="ARBA00022833"/>
    </source>
</evidence>
<dbReference type="Gene3D" id="1.10.1240.10">
    <property type="entry name" value="Methionine synthase domain"/>
    <property type="match status" value="1"/>
</dbReference>
<evidence type="ECO:0000259" key="26">
    <source>
        <dbReference type="PROSITE" id="PS51332"/>
    </source>
</evidence>
<dbReference type="NCBIfam" id="TIGR02082">
    <property type="entry name" value="metH"/>
    <property type="match status" value="1"/>
</dbReference>
<protein>
    <recommendedName>
        <fullName evidence="7 20">Methionine synthase</fullName>
        <ecNumber evidence="6 20">2.1.1.13</ecNumber>
    </recommendedName>
    <alternativeName>
        <fullName evidence="19 21">5-methyltetrahydrofolate--homocysteine methyltransferase</fullName>
    </alternativeName>
</protein>
<evidence type="ECO:0000313" key="28">
    <source>
        <dbReference type="EMBL" id="GBR46382.1"/>
    </source>
</evidence>
<dbReference type="PROSITE" id="PS51332">
    <property type="entry name" value="B12_BINDING"/>
    <property type="match status" value="1"/>
</dbReference>
<feature type="binding site" evidence="22">
    <location>
        <position position="244"/>
    </location>
    <ligand>
        <name>Zn(2+)</name>
        <dbReference type="ChEBI" id="CHEBI:29105"/>
    </ligand>
</feature>
<evidence type="ECO:0000256" key="10">
    <source>
        <dbReference type="ARBA" id="ARBA00022628"/>
    </source>
</evidence>
<dbReference type="InterPro" id="IPR011005">
    <property type="entry name" value="Dihydropteroate_synth-like_sf"/>
</dbReference>
<comment type="function">
    <text evidence="18 21">Catalyzes the transfer of a methyl group from methyl-cobalamin to homocysteine, yielding enzyme-bound cob(I)alamin and methionine. Subsequently, remethylates the cofactor using methyltetrahydrofolate.</text>
</comment>
<comment type="cofactor">
    <cofactor evidence="2 21 22">
        <name>Zn(2+)</name>
        <dbReference type="ChEBI" id="CHEBI:29105"/>
    </cofactor>
</comment>
<evidence type="ECO:0000256" key="3">
    <source>
        <dbReference type="ARBA" id="ARBA00001956"/>
    </source>
</evidence>
<dbReference type="SUPFAM" id="SSF56507">
    <property type="entry name" value="Methionine synthase activation domain-like"/>
    <property type="match status" value="1"/>
</dbReference>
<dbReference type="InterPro" id="IPR036594">
    <property type="entry name" value="Meth_synthase_dom"/>
</dbReference>
<feature type="domain" description="Pterin-binding" evidence="24">
    <location>
        <begin position="363"/>
        <end position="619"/>
    </location>
</feature>
<dbReference type="PROSITE" id="PS50970">
    <property type="entry name" value="HCY"/>
    <property type="match status" value="1"/>
</dbReference>
<dbReference type="SUPFAM" id="SSF82282">
    <property type="entry name" value="Homocysteine S-methyltransferase"/>
    <property type="match status" value="1"/>
</dbReference>
<dbReference type="CDD" id="cd02069">
    <property type="entry name" value="methionine_synthase_B12_BD"/>
    <property type="match status" value="1"/>
</dbReference>
<evidence type="ECO:0000256" key="16">
    <source>
        <dbReference type="ARBA" id="ARBA00023167"/>
    </source>
</evidence>
<evidence type="ECO:0000259" key="24">
    <source>
        <dbReference type="PROSITE" id="PS50972"/>
    </source>
</evidence>
<dbReference type="Gene3D" id="3.40.50.280">
    <property type="entry name" value="Cobalamin-binding domain"/>
    <property type="match status" value="1"/>
</dbReference>
<dbReference type="InterPro" id="IPR000489">
    <property type="entry name" value="Pterin-binding_dom"/>
</dbReference>
<dbReference type="InterPro" id="IPR004223">
    <property type="entry name" value="VitB12-dep_Met_synth_activ_dom"/>
</dbReference>
<dbReference type="PIRSF" id="PIRSF000381">
    <property type="entry name" value="MetH"/>
    <property type="match status" value="1"/>
</dbReference>
<keyword evidence="14" id="KW-0677">Repeat</keyword>
<dbReference type="Pfam" id="PF00809">
    <property type="entry name" value="Pterin_bind"/>
    <property type="match status" value="1"/>
</dbReference>
<dbReference type="Pfam" id="PF02607">
    <property type="entry name" value="B12-binding_2"/>
    <property type="match status" value="1"/>
</dbReference>
<comment type="caution">
    <text evidence="28">The sequence shown here is derived from an EMBL/GenBank/DDBJ whole genome shotgun (WGS) entry which is preliminary data.</text>
</comment>
<evidence type="ECO:0000259" key="25">
    <source>
        <dbReference type="PROSITE" id="PS50974"/>
    </source>
</evidence>
<gene>
    <name evidence="28" type="ORF">AA106556_1090</name>
</gene>
<dbReference type="InterPro" id="IPR037010">
    <property type="entry name" value="VitB12-dep_Met_synth_activ_sf"/>
</dbReference>
<feature type="domain" description="AdoMet activation" evidence="25">
    <location>
        <begin position="903"/>
        <end position="1187"/>
    </location>
</feature>
<evidence type="ECO:0000256" key="5">
    <source>
        <dbReference type="ARBA" id="ARBA00010398"/>
    </source>
</evidence>
<dbReference type="PANTHER" id="PTHR45833:SF1">
    <property type="entry name" value="METHIONINE SYNTHASE"/>
    <property type="match status" value="1"/>
</dbReference>
<dbReference type="InterPro" id="IPR006158">
    <property type="entry name" value="Cobalamin-bd"/>
</dbReference>
<dbReference type="Gene3D" id="3.20.20.20">
    <property type="entry name" value="Dihydropteroate synthase-like"/>
    <property type="match status" value="1"/>
</dbReference>
<proteinExistence type="inferred from homology"/>
<keyword evidence="15 21" id="KW-0862">Zinc</keyword>
<evidence type="ECO:0000256" key="12">
    <source>
        <dbReference type="ARBA" id="ARBA00022691"/>
    </source>
</evidence>
<evidence type="ECO:0000256" key="9">
    <source>
        <dbReference type="ARBA" id="ARBA00022605"/>
    </source>
</evidence>
<evidence type="ECO:0000256" key="4">
    <source>
        <dbReference type="ARBA" id="ARBA00005178"/>
    </source>
</evidence>
<dbReference type="Pfam" id="PF02965">
    <property type="entry name" value="Met_synt_B12"/>
    <property type="match status" value="1"/>
</dbReference>
<dbReference type="SMART" id="SM01018">
    <property type="entry name" value="B12-binding_2"/>
    <property type="match status" value="1"/>
</dbReference>
<dbReference type="Gene3D" id="3.20.20.330">
    <property type="entry name" value="Homocysteine-binding-like domain"/>
    <property type="match status" value="1"/>
</dbReference>
<evidence type="ECO:0000313" key="29">
    <source>
        <dbReference type="Proteomes" id="UP001062443"/>
    </source>
</evidence>
<keyword evidence="8 21" id="KW-0489">Methyltransferase</keyword>
<evidence type="ECO:0000256" key="22">
    <source>
        <dbReference type="PROSITE-ProRule" id="PRU00333"/>
    </source>
</evidence>
<sequence>MMTVRPTISLLFLYEGPPFMSSRPHLLDALSDQVLLCDGGMGSRVQMLDLEVERDYWGQENCTEILNLSRPELVREIHRGYYEAGADMVETNTFGGSIVTLSEFDLQDRAREINRTAATLAREAADSFADDRHRYVMGSIGPGTKLPTLNNIDYDTLEAGIIEQCRGLIDGGVDGFLIETCQDTLQIKAAVNAAKQARLELNSDAPIFVQVTVETTGTLLVGPDIAAAATVVESLGVPSLGLNCATGPQEMAEHVRWLSENWPGLLSIQPNAGLPELVDGQTVYPLGPDEMAVWVERFVKEDGLNLIGGCCGTSVPHIAALDKMLRRLGGERLRPKPVKRNAVWMPSVASLYTQTPLRQENSYFSIGERCNANGSKKWRELQEAQDWDGCVAIGREQASEGSNALDICTAFVGRNETAEMNEIVSRFTSSVNAPLVIDSTETPVIEAALKRHGGKPIINSINFEDGEEHAHDRMKLARKFGAAMIALTIDEVGMAKEPHDKLRIAERLVDFACTQYGLPQSDLMIDPLTFTIATGVEDDRKLGVWTLEGIRMIREKFPDIQIILGLSNISFGLNPAARAVLNSVFLDHAVKAGMTGAIVHVSKIRPLHLIAPEEVKVAEDLIFDRRTEDYDPLQKLLELFAGRKAADAVKKRRAETPAERLKDRIVDGDRKGIEEDLEAAMQTMPALDIINTVLLDGMKVVGELFGAGKMQLPFVLQSAETMKTAVAWLEPHMERVEGQHRGTMVLATVKGDVHDIGKNLVDIILTNNGYQVINLGIKVPLADMITAAKEHKADAIGMSGLLVKSTVIMRENLEEMHRQGIDVPVILGGAALTRNYVEEECAASYGGGEPGHVAYARDAFDGLSLMDTISQGKFKDYLTAIQTKRAGKSTRRNARAPEIQETRGFGTVDKDAARTRRARIAGSEAVLTPPFWGAKVVEAAPNAVLPFLNERSLYQFQWGFRKQGRSLEEFMEYAKTELRPVMKRMLALCAEQDVLRPQAIYGYWKAAGDGNDLVLFEEDGITEATRFTLPRQPKEDGECIADFVRDIHDPERDVIGLQVVTVGQKASDLAREWFEADRYQDYLYLHGLSVEMAEAMAEYTHKRIRAELGFAAEDDRDMEKMLSQSYRGSRYSFGYPACPRLEDQEPILRLLGAERVGISLSDGYQLHPEQSTSALVFLNPRAKYFTV</sequence>
<comment type="similarity">
    <text evidence="5">Belongs to the vitamin-B12 dependent methionine synthase family.</text>
</comment>
<feature type="domain" description="B12-binding" evidence="26">
    <location>
        <begin position="741"/>
        <end position="880"/>
    </location>
</feature>
<dbReference type="EC" id="2.1.1.13" evidence="6 20"/>
<evidence type="ECO:0000256" key="19">
    <source>
        <dbReference type="ARBA" id="ARBA00031040"/>
    </source>
</evidence>
<dbReference type="Proteomes" id="UP001062443">
    <property type="component" value="Unassembled WGS sequence"/>
</dbReference>
<keyword evidence="11 21" id="KW-0808">Transferase</keyword>
<dbReference type="InterPro" id="IPR036589">
    <property type="entry name" value="HCY_dom_sf"/>
</dbReference>
<keyword evidence="10 21" id="KW-0846">Cobalamin</keyword>